<dbReference type="STRING" id="5098.A0A507QU19"/>
<keyword evidence="3" id="KW-0732">Signal</keyword>
<name>A0A507QU19_MONPU</name>
<dbReference type="InterPro" id="IPR053088">
    <property type="entry name" value="Beta-glucosidase/SUN-like"/>
</dbReference>
<feature type="region of interest" description="Disordered" evidence="2">
    <location>
        <begin position="318"/>
        <end position="397"/>
    </location>
</feature>
<accession>A0A507QU19</accession>
<evidence type="ECO:0000256" key="2">
    <source>
        <dbReference type="SAM" id="MobiDB-lite"/>
    </source>
</evidence>
<feature type="chain" id="PRO_5021463880" evidence="3">
    <location>
        <begin position="23"/>
        <end position="490"/>
    </location>
</feature>
<dbReference type="InterPro" id="IPR005556">
    <property type="entry name" value="SUN"/>
</dbReference>
<dbReference type="EMBL" id="VIFY01000103">
    <property type="protein sequence ID" value="TQB70560.1"/>
    <property type="molecule type" value="Genomic_DNA"/>
</dbReference>
<dbReference type="Pfam" id="PF03856">
    <property type="entry name" value="SUN"/>
    <property type="match status" value="1"/>
</dbReference>
<keyword evidence="5" id="KW-1185">Reference proteome</keyword>
<evidence type="ECO:0000256" key="1">
    <source>
        <dbReference type="ARBA" id="ARBA00010579"/>
    </source>
</evidence>
<sequence>MKFNPISSRAVALLSLIAAVEAAQFDHGHGHARLHERLHQERDESATIEKRGGQCQFPSDAGLVAVTPNAKNAGWAMSPDQPCKPGNYCPYACPEGQVSMQWDPHATSYSYPVSMNGGLYCDHDGNIQKPFPDKPYCEDGTGAVSAVNKCSGHVAFCQTVLPGNEAMLIPTLVNDVATLAVPGTSYWLSTAAHYYINPPGIDTETACVWGTSSNPYGNWSPYVAGANTDHTGQTFVKIGWNPVYLEPATPFRDMVPDFGVEIVCEGDGCNGLPCKIDPSVNGVNEITGSGADGAGDGAFCVVTVPKGQKANVVVFDKSGGGSSGSSSSSAPSSSAPSSTHTSTHTSVRPTTSSSTHTSVPSTTSSSSSSTHSSSSIVTTSSIPVTTSSSVPSTSSALPTSTSALSSSSILLTSFVSTPIPSSSAKASRTYSPHVFVEPSNTGSVPTALAANSDSLSASVSDDKKSAASAVTASILSLILSAFAASVAMSL</sequence>
<protein>
    <submittedName>
        <fullName evidence="4">Uncharacterized protein</fullName>
    </submittedName>
</protein>
<evidence type="ECO:0000313" key="5">
    <source>
        <dbReference type="Proteomes" id="UP000319663"/>
    </source>
</evidence>
<comment type="similarity">
    <text evidence="1">Belongs to the SUN family.</text>
</comment>
<dbReference type="Proteomes" id="UP000319663">
    <property type="component" value="Unassembled WGS sequence"/>
</dbReference>
<dbReference type="PANTHER" id="PTHR31654:SF0">
    <property type="entry name" value="SECRETED BETA-GLUCOSIDASE ADG3-RELATED"/>
    <property type="match status" value="1"/>
</dbReference>
<reference evidence="4 5" key="1">
    <citation type="submission" date="2019-06" db="EMBL/GenBank/DDBJ databases">
        <title>Wine fermentation using esterase from Monascus purpureus.</title>
        <authorList>
            <person name="Geng C."/>
            <person name="Zhang Y."/>
        </authorList>
    </citation>
    <scope>NUCLEOTIDE SEQUENCE [LARGE SCALE GENOMIC DNA]</scope>
    <source>
        <strain evidence="4">HQ1</strain>
    </source>
</reference>
<comment type="caution">
    <text evidence="4">The sequence shown here is derived from an EMBL/GenBank/DDBJ whole genome shotgun (WGS) entry which is preliminary data.</text>
</comment>
<organism evidence="4 5">
    <name type="scientific">Monascus purpureus</name>
    <name type="common">Red mold</name>
    <name type="synonym">Monascus anka</name>
    <dbReference type="NCBI Taxonomy" id="5098"/>
    <lineage>
        <taxon>Eukaryota</taxon>
        <taxon>Fungi</taxon>
        <taxon>Dikarya</taxon>
        <taxon>Ascomycota</taxon>
        <taxon>Pezizomycotina</taxon>
        <taxon>Eurotiomycetes</taxon>
        <taxon>Eurotiomycetidae</taxon>
        <taxon>Eurotiales</taxon>
        <taxon>Aspergillaceae</taxon>
        <taxon>Monascus</taxon>
    </lineage>
</organism>
<feature type="compositionally biased region" description="Low complexity" evidence="2">
    <location>
        <begin position="324"/>
        <end position="397"/>
    </location>
</feature>
<dbReference type="AlphaFoldDB" id="A0A507QU19"/>
<feature type="signal peptide" evidence="3">
    <location>
        <begin position="1"/>
        <end position="22"/>
    </location>
</feature>
<evidence type="ECO:0000256" key="3">
    <source>
        <dbReference type="SAM" id="SignalP"/>
    </source>
</evidence>
<dbReference type="OrthoDB" id="5554151at2759"/>
<evidence type="ECO:0000313" key="4">
    <source>
        <dbReference type="EMBL" id="TQB70560.1"/>
    </source>
</evidence>
<gene>
    <name evidence="4" type="ORF">MPDQ_000330</name>
</gene>
<proteinExistence type="inferred from homology"/>
<dbReference type="PANTHER" id="PTHR31654">
    <property type="entry name" value="SECRETED BETA-GLUCOSIDASE ADG3-RELATED"/>
    <property type="match status" value="1"/>
</dbReference>